<accession>A0ABR4A5K4</accession>
<organism evidence="1 2">
    <name type="scientific">Stereocaulon virgatum</name>
    <dbReference type="NCBI Taxonomy" id="373712"/>
    <lineage>
        <taxon>Eukaryota</taxon>
        <taxon>Fungi</taxon>
        <taxon>Dikarya</taxon>
        <taxon>Ascomycota</taxon>
        <taxon>Pezizomycotina</taxon>
        <taxon>Lecanoromycetes</taxon>
        <taxon>OSLEUM clade</taxon>
        <taxon>Lecanoromycetidae</taxon>
        <taxon>Lecanorales</taxon>
        <taxon>Lecanorineae</taxon>
        <taxon>Stereocaulaceae</taxon>
        <taxon>Stereocaulon</taxon>
    </lineage>
</organism>
<keyword evidence="2" id="KW-1185">Reference proteome</keyword>
<gene>
    <name evidence="1" type="ORF">N7G274_008681</name>
</gene>
<reference evidence="1 2" key="1">
    <citation type="submission" date="2024-09" db="EMBL/GenBank/DDBJ databases">
        <title>Rethinking Asexuality: The Enigmatic Case of Functional Sexual Genes in Lepraria (Stereocaulaceae).</title>
        <authorList>
            <person name="Doellman M."/>
            <person name="Sun Y."/>
            <person name="Barcenas-Pena A."/>
            <person name="Lumbsch H.T."/>
            <person name="Grewe F."/>
        </authorList>
    </citation>
    <scope>NUCLEOTIDE SEQUENCE [LARGE SCALE GENOMIC DNA]</scope>
    <source>
        <strain evidence="1 2">Mercado 3170</strain>
    </source>
</reference>
<evidence type="ECO:0000313" key="1">
    <source>
        <dbReference type="EMBL" id="KAL2038633.1"/>
    </source>
</evidence>
<proteinExistence type="predicted"/>
<evidence type="ECO:0000313" key="2">
    <source>
        <dbReference type="Proteomes" id="UP001590950"/>
    </source>
</evidence>
<name>A0ABR4A5K4_9LECA</name>
<dbReference type="EMBL" id="JBEFKJ010000031">
    <property type="protein sequence ID" value="KAL2038633.1"/>
    <property type="molecule type" value="Genomic_DNA"/>
</dbReference>
<protein>
    <submittedName>
        <fullName evidence="1">Uncharacterized protein</fullName>
    </submittedName>
</protein>
<dbReference type="Proteomes" id="UP001590950">
    <property type="component" value="Unassembled WGS sequence"/>
</dbReference>
<sequence length="128" mass="14622">MDFLRYHGFCALHHQDQLHSRFAEIAYAMQRFVNSKKVCLLIDPRTRLRRCPVKEALRPIHAYLSNSNGHNRTRDALQMYSLGTTGYGAGILNWRFPEADGDVFAKARGSLSSLRKLGVRTSVNEDQI</sequence>
<comment type="caution">
    <text evidence="1">The sequence shown here is derived from an EMBL/GenBank/DDBJ whole genome shotgun (WGS) entry which is preliminary data.</text>
</comment>